<evidence type="ECO:0000259" key="2">
    <source>
        <dbReference type="Pfam" id="PF01370"/>
    </source>
</evidence>
<feature type="domain" description="DUF1731" evidence="3">
    <location>
        <begin position="253"/>
        <end position="299"/>
    </location>
</feature>
<evidence type="ECO:0000313" key="5">
    <source>
        <dbReference type="Proteomes" id="UP000198771"/>
    </source>
</evidence>
<dbReference type="OrthoDB" id="5292533at2"/>
<organism evidence="4 5">
    <name type="scientific">Desulfonatronum thiosulfatophilum</name>
    <dbReference type="NCBI Taxonomy" id="617002"/>
    <lineage>
        <taxon>Bacteria</taxon>
        <taxon>Pseudomonadati</taxon>
        <taxon>Thermodesulfobacteriota</taxon>
        <taxon>Desulfovibrionia</taxon>
        <taxon>Desulfovibrionales</taxon>
        <taxon>Desulfonatronaceae</taxon>
        <taxon>Desulfonatronum</taxon>
    </lineage>
</organism>
<dbReference type="Gene3D" id="3.40.50.720">
    <property type="entry name" value="NAD(P)-binding Rossmann-like Domain"/>
    <property type="match status" value="1"/>
</dbReference>
<dbReference type="InterPro" id="IPR013549">
    <property type="entry name" value="DUF1731"/>
</dbReference>
<dbReference type="NCBIfam" id="TIGR01777">
    <property type="entry name" value="yfcH"/>
    <property type="match status" value="1"/>
</dbReference>
<proteinExistence type="inferred from homology"/>
<dbReference type="RefSeq" id="WP_092118936.1">
    <property type="nucleotide sequence ID" value="NZ_FMXO01000006.1"/>
</dbReference>
<dbReference type="Proteomes" id="UP000198771">
    <property type="component" value="Unassembled WGS sequence"/>
</dbReference>
<dbReference type="InterPro" id="IPR001509">
    <property type="entry name" value="Epimerase_deHydtase"/>
</dbReference>
<evidence type="ECO:0000259" key="3">
    <source>
        <dbReference type="Pfam" id="PF08338"/>
    </source>
</evidence>
<dbReference type="STRING" id="617002.SAMN05660653_01317"/>
<dbReference type="Pfam" id="PF01370">
    <property type="entry name" value="Epimerase"/>
    <property type="match status" value="1"/>
</dbReference>
<dbReference type="AlphaFoldDB" id="A0A1G6C2X1"/>
<comment type="similarity">
    <text evidence="1">Belongs to the NAD(P)-dependent epimerase/dehydratase family. SDR39U1 subfamily.</text>
</comment>
<dbReference type="EMBL" id="FMXO01000006">
    <property type="protein sequence ID" value="SDB27164.1"/>
    <property type="molecule type" value="Genomic_DNA"/>
</dbReference>
<dbReference type="PANTHER" id="PTHR11092">
    <property type="entry name" value="SUGAR NUCLEOTIDE EPIMERASE RELATED"/>
    <property type="match status" value="1"/>
</dbReference>
<protein>
    <recommendedName>
        <fullName evidence="6">TIGR01777 family protein</fullName>
    </recommendedName>
</protein>
<dbReference type="PANTHER" id="PTHR11092:SF0">
    <property type="entry name" value="EPIMERASE FAMILY PROTEIN SDR39U1"/>
    <property type="match status" value="1"/>
</dbReference>
<evidence type="ECO:0008006" key="6">
    <source>
        <dbReference type="Google" id="ProtNLM"/>
    </source>
</evidence>
<dbReference type="SUPFAM" id="SSF51735">
    <property type="entry name" value="NAD(P)-binding Rossmann-fold domains"/>
    <property type="match status" value="1"/>
</dbReference>
<keyword evidence="5" id="KW-1185">Reference proteome</keyword>
<name>A0A1G6C2X1_9BACT</name>
<dbReference type="InterPro" id="IPR036291">
    <property type="entry name" value="NAD(P)-bd_dom_sf"/>
</dbReference>
<evidence type="ECO:0000313" key="4">
    <source>
        <dbReference type="EMBL" id="SDB27164.1"/>
    </source>
</evidence>
<dbReference type="Pfam" id="PF08338">
    <property type="entry name" value="DUF1731"/>
    <property type="match status" value="1"/>
</dbReference>
<reference evidence="4 5" key="1">
    <citation type="submission" date="2016-10" db="EMBL/GenBank/DDBJ databases">
        <authorList>
            <person name="de Groot N.N."/>
        </authorList>
    </citation>
    <scope>NUCLEOTIDE SEQUENCE [LARGE SCALE GENOMIC DNA]</scope>
    <source>
        <strain evidence="4 5">ASO4-2</strain>
    </source>
</reference>
<accession>A0A1G6C2X1</accession>
<dbReference type="InterPro" id="IPR010099">
    <property type="entry name" value="SDR39U1"/>
</dbReference>
<evidence type="ECO:0000256" key="1">
    <source>
        <dbReference type="ARBA" id="ARBA00009353"/>
    </source>
</evidence>
<feature type="domain" description="NAD-dependent epimerase/dehydratase" evidence="2">
    <location>
        <begin position="4"/>
        <end position="217"/>
    </location>
</feature>
<sequence length="306" mass="32956">MQFFIMGGTGFVGGHLIAQLLRQGHTVHALGRSSNSLERLPQGCKAVLGDPAQPGPWQEQAAQADVLINLTGRSIMTRWNDDAKKEILESRVQSARMAVQALAGSQKEGKTLINANAVGYYPQDSAKEFAEEGPRGTGFLAEVAQAWQQEAEKARTHGTRVIVARFGTVLGPDGGAMAKMLPVFRKGLGGRLGSGKQWFPWIHVHDLCAALEFAALKSEMDGPVNYCAPENVTNEQFTRTLGKVLRRPTIFPVPGFAIKVALGDVGQVLLQGSRVVPKALLNAGFSFQFGNLESALRDIVHQASVS</sequence>
<gene>
    <name evidence="4" type="ORF">SAMN05660653_01317</name>
</gene>